<dbReference type="InterPro" id="IPR002502">
    <property type="entry name" value="Amidase_domain"/>
</dbReference>
<feature type="domain" description="N-acetylmuramoyl-L-alanine amidase" evidence="4">
    <location>
        <begin position="74"/>
        <end position="210"/>
    </location>
</feature>
<dbReference type="AlphaFoldDB" id="A0AAE0S4W5"/>
<gene>
    <name evidence="6" type="ORF">CHS0354_003304</name>
</gene>
<dbReference type="InterPro" id="IPR015510">
    <property type="entry name" value="PGRP"/>
</dbReference>
<dbReference type="SUPFAM" id="SSF55846">
    <property type="entry name" value="N-acetylmuramoyl-L-alanine amidase-like"/>
    <property type="match status" value="1"/>
</dbReference>
<dbReference type="Pfam" id="PF01510">
    <property type="entry name" value="Amidase_2"/>
    <property type="match status" value="1"/>
</dbReference>
<evidence type="ECO:0000256" key="3">
    <source>
        <dbReference type="PIRSR" id="PIRSR037945-1"/>
    </source>
</evidence>
<evidence type="ECO:0000313" key="6">
    <source>
        <dbReference type="EMBL" id="KAK3585457.1"/>
    </source>
</evidence>
<proteinExistence type="inferred from homology"/>
<dbReference type="PANTHER" id="PTHR11022">
    <property type="entry name" value="PEPTIDOGLYCAN RECOGNITION PROTEIN"/>
    <property type="match status" value="1"/>
</dbReference>
<dbReference type="GO" id="GO:0042834">
    <property type="term" value="F:peptidoglycan binding"/>
    <property type="evidence" value="ECO:0007669"/>
    <property type="project" value="InterPro"/>
</dbReference>
<dbReference type="FunFam" id="3.40.80.10:FF:000001">
    <property type="entry name" value="Peptidoglycan recognition protein 1"/>
    <property type="match status" value="1"/>
</dbReference>
<dbReference type="Proteomes" id="UP001195483">
    <property type="component" value="Unassembled WGS sequence"/>
</dbReference>
<dbReference type="GO" id="GO:0008745">
    <property type="term" value="F:N-acetylmuramoyl-L-alanine amidase activity"/>
    <property type="evidence" value="ECO:0007669"/>
    <property type="project" value="InterPro"/>
</dbReference>
<organism evidence="6 7">
    <name type="scientific">Potamilus streckersoni</name>
    <dbReference type="NCBI Taxonomy" id="2493646"/>
    <lineage>
        <taxon>Eukaryota</taxon>
        <taxon>Metazoa</taxon>
        <taxon>Spiralia</taxon>
        <taxon>Lophotrochozoa</taxon>
        <taxon>Mollusca</taxon>
        <taxon>Bivalvia</taxon>
        <taxon>Autobranchia</taxon>
        <taxon>Heteroconchia</taxon>
        <taxon>Palaeoheterodonta</taxon>
        <taxon>Unionida</taxon>
        <taxon>Unionoidea</taxon>
        <taxon>Unionidae</taxon>
        <taxon>Ambleminae</taxon>
        <taxon>Lampsilini</taxon>
        <taxon>Potamilus</taxon>
    </lineage>
</organism>
<dbReference type="PANTHER" id="PTHR11022:SF41">
    <property type="entry name" value="PEPTIDOGLYCAN-RECOGNITION PROTEIN LC-RELATED"/>
    <property type="match status" value="1"/>
</dbReference>
<dbReference type="SMART" id="SM00701">
    <property type="entry name" value="PGRP"/>
    <property type="match status" value="1"/>
</dbReference>
<feature type="domain" description="Peptidoglycan recognition protein family" evidence="5">
    <location>
        <begin position="62"/>
        <end position="204"/>
    </location>
</feature>
<dbReference type="InterPro" id="IPR006619">
    <property type="entry name" value="PGRP_domain_met/bac"/>
</dbReference>
<evidence type="ECO:0008006" key="8">
    <source>
        <dbReference type="Google" id="ProtNLM"/>
    </source>
</evidence>
<dbReference type="Gene3D" id="3.40.80.10">
    <property type="entry name" value="Peptidoglycan recognition protein-like"/>
    <property type="match status" value="1"/>
</dbReference>
<evidence type="ECO:0000259" key="5">
    <source>
        <dbReference type="SMART" id="SM00701"/>
    </source>
</evidence>
<evidence type="ECO:0000256" key="2">
    <source>
        <dbReference type="ARBA" id="ARBA00022859"/>
    </source>
</evidence>
<keyword evidence="2" id="KW-0391">Immunity</keyword>
<dbReference type="GO" id="GO:0009253">
    <property type="term" value="P:peptidoglycan catabolic process"/>
    <property type="evidence" value="ECO:0007669"/>
    <property type="project" value="InterPro"/>
</dbReference>
<dbReference type="CDD" id="cd06583">
    <property type="entry name" value="PGRP"/>
    <property type="match status" value="1"/>
</dbReference>
<keyword evidence="7" id="KW-1185">Reference proteome</keyword>
<evidence type="ECO:0000313" key="7">
    <source>
        <dbReference type="Proteomes" id="UP001195483"/>
    </source>
</evidence>
<dbReference type="InterPro" id="IPR036505">
    <property type="entry name" value="Amidase/PGRP_sf"/>
</dbReference>
<dbReference type="GO" id="GO:0008270">
    <property type="term" value="F:zinc ion binding"/>
    <property type="evidence" value="ECO:0007669"/>
    <property type="project" value="InterPro"/>
</dbReference>
<sequence length="228" mass="25303">MTSNWFKESCLDIDSDFQQTISHVLLQKGLVQSKCQTTAMRFIIEVIVFWTLVQGIGACANVKIVSRSAWGAAAPKSVSNLRLPVSLVFIHHTETPACQTLVSCKTRVQSIQRDHMVSKGWNDIGYSFLVAGDGTIYEGRGWNRVGAHTEGYNQRGIAFSFIGSYSGSKPPTAALTAVKKMIQCGISLKKVASRYRLYGHRDVNPTSCPGNALYREIKTWPHYSRTKP</sequence>
<accession>A0AAE0S4W5</accession>
<name>A0AAE0S4W5_9BIVA</name>
<evidence type="ECO:0000259" key="4">
    <source>
        <dbReference type="SMART" id="SM00644"/>
    </source>
</evidence>
<dbReference type="SMART" id="SM00644">
    <property type="entry name" value="Ami_2"/>
    <property type="match status" value="1"/>
</dbReference>
<evidence type="ECO:0000256" key="1">
    <source>
        <dbReference type="ARBA" id="ARBA00007553"/>
    </source>
</evidence>
<reference evidence="6" key="1">
    <citation type="journal article" date="2021" name="Genome Biol. Evol.">
        <title>A High-Quality Reference Genome for a Parasitic Bivalve with Doubly Uniparental Inheritance (Bivalvia: Unionida).</title>
        <authorList>
            <person name="Smith C.H."/>
        </authorList>
    </citation>
    <scope>NUCLEOTIDE SEQUENCE</scope>
    <source>
        <strain evidence="6">CHS0354</strain>
    </source>
</reference>
<reference evidence="6" key="2">
    <citation type="journal article" date="2021" name="Genome Biol. Evol.">
        <title>Developing a high-quality reference genome for a parasitic bivalve with doubly uniparental inheritance (Bivalvia: Unionida).</title>
        <authorList>
            <person name="Smith C.H."/>
        </authorList>
    </citation>
    <scope>NUCLEOTIDE SEQUENCE</scope>
    <source>
        <strain evidence="6">CHS0354</strain>
        <tissue evidence="6">Mantle</tissue>
    </source>
</reference>
<feature type="disulfide bond" evidence="3">
    <location>
        <begin position="98"/>
        <end position="104"/>
    </location>
</feature>
<reference evidence="6" key="3">
    <citation type="submission" date="2023-05" db="EMBL/GenBank/DDBJ databases">
        <authorList>
            <person name="Smith C.H."/>
        </authorList>
    </citation>
    <scope>NUCLEOTIDE SEQUENCE</scope>
    <source>
        <strain evidence="6">CHS0354</strain>
        <tissue evidence="6">Mantle</tissue>
    </source>
</reference>
<comment type="caution">
    <text evidence="6">The sequence shown here is derived from an EMBL/GenBank/DDBJ whole genome shotgun (WGS) entry which is preliminary data.</text>
</comment>
<dbReference type="GO" id="GO:0045087">
    <property type="term" value="P:innate immune response"/>
    <property type="evidence" value="ECO:0007669"/>
    <property type="project" value="UniProtKB-KW"/>
</dbReference>
<protein>
    <recommendedName>
        <fullName evidence="8">Peptidoglycan-recognition protein</fullName>
    </recommendedName>
</protein>
<comment type="similarity">
    <text evidence="1">Belongs to the N-acetylmuramoyl-L-alanine amidase 2 family.</text>
</comment>
<dbReference type="EMBL" id="JAEAOA010000270">
    <property type="protein sequence ID" value="KAK3585457.1"/>
    <property type="molecule type" value="Genomic_DNA"/>
</dbReference>